<evidence type="ECO:0000313" key="8">
    <source>
        <dbReference type="EMBL" id="AMM53966.1"/>
    </source>
</evidence>
<dbReference type="PANTHER" id="PTHR11705">
    <property type="entry name" value="PROTEASE FAMILY M14 CARBOXYPEPTIDASE A,B"/>
    <property type="match status" value="1"/>
</dbReference>
<dbReference type="SMART" id="SM00631">
    <property type="entry name" value="Zn_pept"/>
    <property type="match status" value="1"/>
</dbReference>
<keyword evidence="6" id="KW-0482">Metalloprotease</keyword>
<proteinExistence type="inferred from homology"/>
<dbReference type="PROSITE" id="PS52035">
    <property type="entry name" value="PEPTIDASE_M14"/>
    <property type="match status" value="1"/>
</dbReference>
<protein>
    <recommendedName>
        <fullName evidence="7">Peptidase M14 domain-containing protein</fullName>
    </recommendedName>
</protein>
<dbReference type="STRING" id="1609559.TQ32_05335"/>
<dbReference type="PATRIC" id="fig|1609559.3.peg.1113"/>
<dbReference type="PANTHER" id="PTHR11705:SF143">
    <property type="entry name" value="SLL0236 PROTEIN"/>
    <property type="match status" value="1"/>
</dbReference>
<keyword evidence="5" id="KW-0862">Zinc</keyword>
<evidence type="ECO:0000256" key="6">
    <source>
        <dbReference type="ARBA" id="ARBA00023049"/>
    </source>
</evidence>
<gene>
    <name evidence="8" type="ORF">TQ32_05335</name>
</gene>
<evidence type="ECO:0000256" key="4">
    <source>
        <dbReference type="ARBA" id="ARBA00022801"/>
    </source>
</evidence>
<dbReference type="GO" id="GO:0008270">
    <property type="term" value="F:zinc ion binding"/>
    <property type="evidence" value="ECO:0007669"/>
    <property type="project" value="InterPro"/>
</dbReference>
<dbReference type="EMBL" id="CP010835">
    <property type="protein sequence ID" value="AMM53966.1"/>
    <property type="molecule type" value="Genomic_DNA"/>
</dbReference>
<comment type="similarity">
    <text evidence="2">Belongs to the peptidase M14 family.</text>
</comment>
<dbReference type="Pfam" id="PF00246">
    <property type="entry name" value="Peptidase_M14"/>
    <property type="match status" value="1"/>
</dbReference>
<name>A0A127BBD2_9EURY</name>
<feature type="domain" description="Peptidase M14" evidence="7">
    <location>
        <begin position="1"/>
        <end position="283"/>
    </location>
</feature>
<keyword evidence="4" id="KW-0378">Hydrolase</keyword>
<dbReference type="Proteomes" id="UP000070587">
    <property type="component" value="Chromosome"/>
</dbReference>
<sequence length="391" mass="45446">MANPLFHMISYEDVEKIVRASGWEYKVVGKTLLGRDIFHIKVGNGNVRILIVAGIHGTEPAPVNASLLLLKLLKEEYPMNYNFKTLENVELHIIPLANPDGFQRNYELFKAKDFTPHWSHVWEEARRNANGEDLNRDFMYLRQPETRAIHDVFNKVDPHLVLDLHEFYAKGGCPPKWADETEGFLSTITDTPYNWVNESIRIISEKIAKEIGRALPWKPKMRHFMAEAQEFPVVPNNVLGTHFPFEGAAKVLIETWGVGLANYLMTDRVSVHLHAILTAIEFAEKNPEKFIKMKEDWEKEEIKACREYQGFIIRGNKEELNKVENLLTLHGIEMTRKEKDLIFVPMPQKRGKISILLLDRYHWYNQELEKRRRGPFTIDKIFDVSIEVSKG</sequence>
<dbReference type="GO" id="GO:0006508">
    <property type="term" value="P:proteolysis"/>
    <property type="evidence" value="ECO:0007669"/>
    <property type="project" value="UniProtKB-KW"/>
</dbReference>
<evidence type="ECO:0000256" key="1">
    <source>
        <dbReference type="ARBA" id="ARBA00001947"/>
    </source>
</evidence>
<accession>A0A127BBD2</accession>
<dbReference type="InterPro" id="IPR000834">
    <property type="entry name" value="Peptidase_M14"/>
</dbReference>
<dbReference type="KEGG" id="pyc:TQ32_05335"/>
<evidence type="ECO:0000259" key="7">
    <source>
        <dbReference type="PROSITE" id="PS52035"/>
    </source>
</evidence>
<evidence type="ECO:0000256" key="5">
    <source>
        <dbReference type="ARBA" id="ARBA00022833"/>
    </source>
</evidence>
<reference evidence="9" key="1">
    <citation type="submission" date="2015-02" db="EMBL/GenBank/DDBJ databases">
        <title>Pyrococcus kukulkanii sp. nov., a novel hyperthermophilic archaeon isolated from a deep-sea hydrothermal vent at the Guaymas Basin.</title>
        <authorList>
            <person name="Oger P.M."/>
            <person name="Callac N."/>
            <person name="Jebbar M."/>
            <person name="Godfroy A."/>
        </authorList>
    </citation>
    <scope>NUCLEOTIDE SEQUENCE [LARGE SCALE GENOMIC DNA]</scope>
    <source>
        <strain evidence="9">NCB100</strain>
    </source>
</reference>
<dbReference type="GO" id="GO:0005615">
    <property type="term" value="C:extracellular space"/>
    <property type="evidence" value="ECO:0007669"/>
    <property type="project" value="TreeGrafter"/>
</dbReference>
<comment type="cofactor">
    <cofactor evidence="1">
        <name>Zn(2+)</name>
        <dbReference type="ChEBI" id="CHEBI:29105"/>
    </cofactor>
</comment>
<keyword evidence="3" id="KW-0645">Protease</keyword>
<evidence type="ECO:0000313" key="9">
    <source>
        <dbReference type="Proteomes" id="UP000070587"/>
    </source>
</evidence>
<reference evidence="8 9" key="2">
    <citation type="journal article" date="2016" name="Int. J. Syst. Evol. Microbiol.">
        <title>Pyrococcus kukulkanii sp. nov., a hyperthermophilic, piezophilic archaeon isolated from a deep-sea hydrothermal vent.</title>
        <authorList>
            <person name="Callac N."/>
            <person name="Oger P."/>
            <person name="Lesongeur F."/>
            <person name="Rattray J.E."/>
            <person name="Vannier P."/>
            <person name="Michoud G."/>
            <person name="Beauverger M."/>
            <person name="Gayet N."/>
            <person name="Rouxel O."/>
            <person name="Jebbar M."/>
            <person name="Godfroy A."/>
        </authorList>
    </citation>
    <scope>NUCLEOTIDE SEQUENCE [LARGE SCALE GENOMIC DNA]</scope>
    <source>
        <strain evidence="8 9">NCB100</strain>
    </source>
</reference>
<dbReference type="Gene3D" id="3.40.630.10">
    <property type="entry name" value="Zn peptidases"/>
    <property type="match status" value="1"/>
</dbReference>
<dbReference type="GO" id="GO:0004181">
    <property type="term" value="F:metallocarboxypeptidase activity"/>
    <property type="evidence" value="ECO:0007669"/>
    <property type="project" value="InterPro"/>
</dbReference>
<evidence type="ECO:0000256" key="2">
    <source>
        <dbReference type="ARBA" id="ARBA00005988"/>
    </source>
</evidence>
<dbReference type="SUPFAM" id="SSF53187">
    <property type="entry name" value="Zn-dependent exopeptidases"/>
    <property type="match status" value="1"/>
</dbReference>
<evidence type="ECO:0000256" key="3">
    <source>
        <dbReference type="ARBA" id="ARBA00022670"/>
    </source>
</evidence>
<dbReference type="AlphaFoldDB" id="A0A127BBD2"/>
<organism evidence="8 9">
    <name type="scientific">Pyrococcus kukulkanii</name>
    <dbReference type="NCBI Taxonomy" id="1609559"/>
    <lineage>
        <taxon>Archaea</taxon>
        <taxon>Methanobacteriati</taxon>
        <taxon>Methanobacteriota</taxon>
        <taxon>Thermococci</taxon>
        <taxon>Thermococcales</taxon>
        <taxon>Thermococcaceae</taxon>
        <taxon>Pyrococcus</taxon>
    </lineage>
</organism>